<dbReference type="SUPFAM" id="SSF51735">
    <property type="entry name" value="NAD(P)-binding Rossmann-fold domains"/>
    <property type="match status" value="1"/>
</dbReference>
<keyword evidence="3" id="KW-0560">Oxidoreductase</keyword>
<accession>A0A1L9WZJ0</accession>
<dbReference type="STRING" id="690307.A0A1L9WZJ0"/>
<evidence type="ECO:0008006" key="7">
    <source>
        <dbReference type="Google" id="ProtNLM"/>
    </source>
</evidence>
<dbReference type="RefSeq" id="XP_020057960.1">
    <property type="nucleotide sequence ID" value="XM_020197894.1"/>
</dbReference>
<dbReference type="EMBL" id="KV878974">
    <property type="protein sequence ID" value="OJK01621.1"/>
    <property type="molecule type" value="Genomic_DNA"/>
</dbReference>
<evidence type="ECO:0000256" key="3">
    <source>
        <dbReference type="ARBA" id="ARBA00023002"/>
    </source>
</evidence>
<dbReference type="GO" id="GO:0004806">
    <property type="term" value="F:triacylglycerol lipase activity"/>
    <property type="evidence" value="ECO:0007669"/>
    <property type="project" value="TreeGrafter"/>
</dbReference>
<dbReference type="Proteomes" id="UP000184546">
    <property type="component" value="Unassembled WGS sequence"/>
</dbReference>
<evidence type="ECO:0000256" key="2">
    <source>
        <dbReference type="ARBA" id="ARBA00022857"/>
    </source>
</evidence>
<protein>
    <recommendedName>
        <fullName evidence="7">IBR finger domain protein</fullName>
    </recommendedName>
</protein>
<dbReference type="Gene3D" id="3.40.50.720">
    <property type="entry name" value="NAD(P)-binding Rossmann-like Domain"/>
    <property type="match status" value="1"/>
</dbReference>
<dbReference type="InterPro" id="IPR002347">
    <property type="entry name" value="SDR_fam"/>
</dbReference>
<evidence type="ECO:0000313" key="5">
    <source>
        <dbReference type="EMBL" id="OJK01621.1"/>
    </source>
</evidence>
<comment type="similarity">
    <text evidence="1 4">Belongs to the short-chain dehydrogenases/reductases (SDR) family.</text>
</comment>
<dbReference type="GO" id="GO:0044550">
    <property type="term" value="P:secondary metabolite biosynthetic process"/>
    <property type="evidence" value="ECO:0007669"/>
    <property type="project" value="UniProtKB-ARBA"/>
</dbReference>
<reference evidence="6" key="1">
    <citation type="journal article" date="2017" name="Genome Biol.">
        <title>Comparative genomics reveals high biological diversity and specific adaptations in the industrially and medically important fungal genus Aspergillus.</title>
        <authorList>
            <person name="de Vries R.P."/>
            <person name="Riley R."/>
            <person name="Wiebenga A."/>
            <person name="Aguilar-Osorio G."/>
            <person name="Amillis S."/>
            <person name="Uchima C.A."/>
            <person name="Anderluh G."/>
            <person name="Asadollahi M."/>
            <person name="Askin M."/>
            <person name="Barry K."/>
            <person name="Battaglia E."/>
            <person name="Bayram O."/>
            <person name="Benocci T."/>
            <person name="Braus-Stromeyer S.A."/>
            <person name="Caldana C."/>
            <person name="Canovas D."/>
            <person name="Cerqueira G.C."/>
            <person name="Chen F."/>
            <person name="Chen W."/>
            <person name="Choi C."/>
            <person name="Clum A."/>
            <person name="Dos Santos R.A."/>
            <person name="Damasio A.R."/>
            <person name="Diallinas G."/>
            <person name="Emri T."/>
            <person name="Fekete E."/>
            <person name="Flipphi M."/>
            <person name="Freyberg S."/>
            <person name="Gallo A."/>
            <person name="Gournas C."/>
            <person name="Habgood R."/>
            <person name="Hainaut M."/>
            <person name="Harispe M.L."/>
            <person name="Henrissat B."/>
            <person name="Hilden K.S."/>
            <person name="Hope R."/>
            <person name="Hossain A."/>
            <person name="Karabika E."/>
            <person name="Karaffa L."/>
            <person name="Karanyi Z."/>
            <person name="Krasevec N."/>
            <person name="Kuo A."/>
            <person name="Kusch H."/>
            <person name="LaButti K."/>
            <person name="Lagendijk E.L."/>
            <person name="Lapidus A."/>
            <person name="Levasseur A."/>
            <person name="Lindquist E."/>
            <person name="Lipzen A."/>
            <person name="Logrieco A.F."/>
            <person name="MacCabe A."/>
            <person name="Maekelae M.R."/>
            <person name="Malavazi I."/>
            <person name="Melin P."/>
            <person name="Meyer V."/>
            <person name="Mielnichuk N."/>
            <person name="Miskei M."/>
            <person name="Molnar A.P."/>
            <person name="Mule G."/>
            <person name="Ngan C.Y."/>
            <person name="Orejas M."/>
            <person name="Orosz E."/>
            <person name="Ouedraogo J.P."/>
            <person name="Overkamp K.M."/>
            <person name="Park H.-S."/>
            <person name="Perrone G."/>
            <person name="Piumi F."/>
            <person name="Punt P.J."/>
            <person name="Ram A.F."/>
            <person name="Ramon A."/>
            <person name="Rauscher S."/>
            <person name="Record E."/>
            <person name="Riano-Pachon D.M."/>
            <person name="Robert V."/>
            <person name="Roehrig J."/>
            <person name="Ruller R."/>
            <person name="Salamov A."/>
            <person name="Salih N.S."/>
            <person name="Samson R.A."/>
            <person name="Sandor E."/>
            <person name="Sanguinetti M."/>
            <person name="Schuetze T."/>
            <person name="Sepcic K."/>
            <person name="Shelest E."/>
            <person name="Sherlock G."/>
            <person name="Sophianopoulou V."/>
            <person name="Squina F.M."/>
            <person name="Sun H."/>
            <person name="Susca A."/>
            <person name="Todd R.B."/>
            <person name="Tsang A."/>
            <person name="Unkles S.E."/>
            <person name="van de Wiele N."/>
            <person name="van Rossen-Uffink D."/>
            <person name="Oliveira J.V."/>
            <person name="Vesth T.C."/>
            <person name="Visser J."/>
            <person name="Yu J.-H."/>
            <person name="Zhou M."/>
            <person name="Andersen M.R."/>
            <person name="Archer D.B."/>
            <person name="Baker S.E."/>
            <person name="Benoit I."/>
            <person name="Brakhage A.A."/>
            <person name="Braus G.H."/>
            <person name="Fischer R."/>
            <person name="Frisvad J.C."/>
            <person name="Goldman G.H."/>
            <person name="Houbraken J."/>
            <person name="Oakley B."/>
            <person name="Pocsi I."/>
            <person name="Scazzocchio C."/>
            <person name="Seiboth B."/>
            <person name="vanKuyk P.A."/>
            <person name="Wortman J."/>
            <person name="Dyer P.S."/>
            <person name="Grigoriev I.V."/>
        </authorList>
    </citation>
    <scope>NUCLEOTIDE SEQUENCE [LARGE SCALE GENOMIC DNA]</scope>
    <source>
        <strain evidence="6">ATCC 16872 / CBS 172.66 / WB 5094</strain>
    </source>
</reference>
<dbReference type="PRINTS" id="PR00080">
    <property type="entry name" value="SDRFAMILY"/>
</dbReference>
<dbReference type="OrthoDB" id="2102561at2759"/>
<dbReference type="PANTHER" id="PTHR44169">
    <property type="entry name" value="NADPH-DEPENDENT 1-ACYLDIHYDROXYACETONE PHOSPHATE REDUCTASE"/>
    <property type="match status" value="1"/>
</dbReference>
<name>A0A1L9WZJ0_ASPA1</name>
<dbReference type="GeneID" id="30971708"/>
<sequence length="298" mass="32162">MSSKRSVLITGCSDGSLGSALALRFHQEGWRVFATARNPAKLKEAEKAGIETVLLDTLSDESIRACVARVQKLTDGSLNALINNAGGGYSMPVMDIEIPIARDLFELNVWSLISVAQAFLPLLLESARTSGPGRGPTLLVNHTSISGTIGATGPFAGAYNASKAAASSFTETLRLELEPFDIKVINLVTGAVQSTFHDKAPHPTLPTSSLYNVAKETVERALTNTDPENDTPAAAWAKQVVRELSKRSPPYWIWRGKLAMIARIAGLLPLGFFDGTMKKWVGLDVVEQRWKEQVKASS</sequence>
<evidence type="ECO:0000256" key="1">
    <source>
        <dbReference type="ARBA" id="ARBA00006484"/>
    </source>
</evidence>
<dbReference type="InterPro" id="IPR036291">
    <property type="entry name" value="NAD(P)-bd_dom_sf"/>
</dbReference>
<dbReference type="OMA" id="YWIWRGK"/>
<dbReference type="VEuPathDB" id="FungiDB:ASPACDRAFT_1867217"/>
<keyword evidence="6" id="KW-1185">Reference proteome</keyword>
<keyword evidence="2" id="KW-0521">NADP</keyword>
<dbReference type="PANTHER" id="PTHR44169:SF6">
    <property type="entry name" value="NADPH-DEPENDENT 1-ACYLDIHYDROXYACETONE PHOSPHATE REDUCTASE"/>
    <property type="match status" value="1"/>
</dbReference>
<dbReference type="AlphaFoldDB" id="A0A1L9WZJ0"/>
<gene>
    <name evidence="5" type="ORF">ASPACDRAFT_1867217</name>
</gene>
<dbReference type="GO" id="GO:0005783">
    <property type="term" value="C:endoplasmic reticulum"/>
    <property type="evidence" value="ECO:0007669"/>
    <property type="project" value="TreeGrafter"/>
</dbReference>
<organism evidence="5 6">
    <name type="scientific">Aspergillus aculeatus (strain ATCC 16872 / CBS 172.66 / WB 5094)</name>
    <dbReference type="NCBI Taxonomy" id="690307"/>
    <lineage>
        <taxon>Eukaryota</taxon>
        <taxon>Fungi</taxon>
        <taxon>Dikarya</taxon>
        <taxon>Ascomycota</taxon>
        <taxon>Pezizomycotina</taxon>
        <taxon>Eurotiomycetes</taxon>
        <taxon>Eurotiomycetidae</taxon>
        <taxon>Eurotiales</taxon>
        <taxon>Aspergillaceae</taxon>
        <taxon>Aspergillus</taxon>
        <taxon>Aspergillus subgen. Circumdati</taxon>
    </lineage>
</organism>
<dbReference type="GO" id="GO:0019433">
    <property type="term" value="P:triglyceride catabolic process"/>
    <property type="evidence" value="ECO:0007669"/>
    <property type="project" value="TreeGrafter"/>
</dbReference>
<dbReference type="PROSITE" id="PS00061">
    <property type="entry name" value="ADH_SHORT"/>
    <property type="match status" value="1"/>
</dbReference>
<dbReference type="Pfam" id="PF00106">
    <property type="entry name" value="adh_short"/>
    <property type="match status" value="1"/>
</dbReference>
<evidence type="ECO:0000256" key="4">
    <source>
        <dbReference type="RuleBase" id="RU000363"/>
    </source>
</evidence>
<dbReference type="GO" id="GO:0005811">
    <property type="term" value="C:lipid droplet"/>
    <property type="evidence" value="ECO:0007669"/>
    <property type="project" value="TreeGrafter"/>
</dbReference>
<dbReference type="CDD" id="cd05374">
    <property type="entry name" value="17beta-HSD-like_SDR_c"/>
    <property type="match status" value="1"/>
</dbReference>
<dbReference type="GO" id="GO:0000140">
    <property type="term" value="F:acylglycerone-phosphate reductase (NADP+) activity"/>
    <property type="evidence" value="ECO:0007669"/>
    <property type="project" value="TreeGrafter"/>
</dbReference>
<proteinExistence type="inferred from homology"/>
<dbReference type="GO" id="GO:0006654">
    <property type="term" value="P:phosphatidic acid biosynthetic process"/>
    <property type="evidence" value="ECO:0007669"/>
    <property type="project" value="TreeGrafter"/>
</dbReference>
<evidence type="ECO:0000313" key="6">
    <source>
        <dbReference type="Proteomes" id="UP000184546"/>
    </source>
</evidence>
<dbReference type="InterPro" id="IPR020904">
    <property type="entry name" value="Sc_DH/Rdtase_CS"/>
</dbReference>
<dbReference type="PRINTS" id="PR00081">
    <property type="entry name" value="GDHRDH"/>
</dbReference>